<dbReference type="GO" id="GO:0005737">
    <property type="term" value="C:cytoplasm"/>
    <property type="evidence" value="ECO:0007669"/>
    <property type="project" value="UniProtKB-SubCell"/>
</dbReference>
<name>A0A7J7J841_BUGNE</name>
<evidence type="ECO:0000256" key="2">
    <source>
        <dbReference type="ARBA" id="ARBA00004496"/>
    </source>
</evidence>
<dbReference type="InterPro" id="IPR031738">
    <property type="entry name" value="JMY/WHAMM"/>
</dbReference>
<proteinExistence type="predicted"/>
<dbReference type="Pfam" id="PF15920">
    <property type="entry name" value="WHAMM-JMY_N"/>
    <property type="match status" value="1"/>
</dbReference>
<feature type="coiled-coil region" evidence="6">
    <location>
        <begin position="401"/>
        <end position="445"/>
    </location>
</feature>
<evidence type="ECO:0000256" key="5">
    <source>
        <dbReference type="ARBA" id="ARBA00023203"/>
    </source>
</evidence>
<evidence type="ECO:0000256" key="3">
    <source>
        <dbReference type="ARBA" id="ARBA00022490"/>
    </source>
</evidence>
<organism evidence="9 10">
    <name type="scientific">Bugula neritina</name>
    <name type="common">Brown bryozoan</name>
    <name type="synonym">Sertularia neritina</name>
    <dbReference type="NCBI Taxonomy" id="10212"/>
    <lineage>
        <taxon>Eukaryota</taxon>
        <taxon>Metazoa</taxon>
        <taxon>Spiralia</taxon>
        <taxon>Lophotrochozoa</taxon>
        <taxon>Bryozoa</taxon>
        <taxon>Gymnolaemata</taxon>
        <taxon>Cheilostomatida</taxon>
        <taxon>Flustrina</taxon>
        <taxon>Buguloidea</taxon>
        <taxon>Bugulidae</taxon>
        <taxon>Bugula</taxon>
    </lineage>
</organism>
<evidence type="ECO:0000313" key="10">
    <source>
        <dbReference type="Proteomes" id="UP000593567"/>
    </source>
</evidence>
<dbReference type="OrthoDB" id="6284683at2759"/>
<feature type="domain" description="JMY/WHAMM N-terminal" evidence="8">
    <location>
        <begin position="23"/>
        <end position="109"/>
    </location>
</feature>
<sequence length="493" mass="57985">MLILQFRRQIICSDLPAHSRTYLTEKEEAWTLGLGSYQLMCLHSQLCDVVPQLSRYPLPQLPYEPRGVWCFIYDREQAEGNVCTELEKWFQCAVDVCGQKLFLAVWFEEMNDSEYYDQLNDWKIKEFEEQVDIARERVINVAHLGSEHAVNLQELCQDYELEDRAFNDWCRALTALYNAKLHPFIDLREIANEKMRIAKSHLADPALGPRPKAEHTKKLLHWDGQYSEMQTIILDHYVSFYSTIYSFLSDMHSRMKKDQSKFGKASFTRLASSRLFRVEGEKLNVKLQHLRAQSKHSSHEITCTMKLMANIDSSTPDANDLLNSHENKVYELKCRMLDLKIKVLEVEVKLARLKKEVSAHNIKEINNTDEFFDAVEEESQLDQVDVQSEAKHQTVTLKEEITSLSAKISRLSKKQAQLRNQIADMEQQKEAKEKMKVQKREQQEKHHLVQKKFLYMDRGEKSKHKKRLVCRSFTMRREKNCTENKEIQTEKQE</sequence>
<dbReference type="GO" id="GO:0071933">
    <property type="term" value="F:Arp2/3 complex binding"/>
    <property type="evidence" value="ECO:0007669"/>
    <property type="project" value="TreeGrafter"/>
</dbReference>
<dbReference type="Pfam" id="PF15871">
    <property type="entry name" value="JMY"/>
    <property type="match status" value="1"/>
</dbReference>
<evidence type="ECO:0000259" key="7">
    <source>
        <dbReference type="Pfam" id="PF15871"/>
    </source>
</evidence>
<dbReference type="GO" id="GO:0003779">
    <property type="term" value="F:actin binding"/>
    <property type="evidence" value="ECO:0007669"/>
    <property type="project" value="UniProtKB-KW"/>
</dbReference>
<dbReference type="InterPro" id="IPR031808">
    <property type="entry name" value="JMY/WHAMM_N"/>
</dbReference>
<dbReference type="PANTHER" id="PTHR23330:SF10">
    <property type="entry name" value="WH2 DOMAIN-CONTAINING PROTEIN"/>
    <property type="match status" value="1"/>
</dbReference>
<comment type="caution">
    <text evidence="9">The sequence shown here is derived from an EMBL/GenBank/DDBJ whole genome shotgun (WGS) entry which is preliminary data.</text>
</comment>
<evidence type="ECO:0000256" key="4">
    <source>
        <dbReference type="ARBA" id="ARBA00023054"/>
    </source>
</evidence>
<dbReference type="AlphaFoldDB" id="A0A7J7J841"/>
<reference evidence="9" key="1">
    <citation type="submission" date="2020-06" db="EMBL/GenBank/DDBJ databases">
        <title>Draft genome of Bugula neritina, a colonial animal packing powerful symbionts and potential medicines.</title>
        <authorList>
            <person name="Rayko M."/>
        </authorList>
    </citation>
    <scope>NUCLEOTIDE SEQUENCE [LARGE SCALE GENOMIC DNA]</scope>
    <source>
        <strain evidence="9">Kwan_BN1</strain>
    </source>
</reference>
<protein>
    <submittedName>
        <fullName evidence="9">JMY</fullName>
    </submittedName>
</protein>
<keyword evidence="5" id="KW-0009">Actin-binding</keyword>
<comment type="subcellular location">
    <subcellularLocation>
        <location evidence="2">Cytoplasm</location>
    </subcellularLocation>
    <subcellularLocation>
        <location evidence="1">Endomembrane system</location>
    </subcellularLocation>
</comment>
<gene>
    <name evidence="9" type="ORF">EB796_019275</name>
</gene>
<dbReference type="PANTHER" id="PTHR23330">
    <property type="entry name" value="P300 TRANSCRIPTIONAL COFACTOR JMY-RELATED"/>
    <property type="match status" value="1"/>
</dbReference>
<dbReference type="GO" id="GO:0034314">
    <property type="term" value="P:Arp2/3 complex-mediated actin nucleation"/>
    <property type="evidence" value="ECO:0007669"/>
    <property type="project" value="TreeGrafter"/>
</dbReference>
<evidence type="ECO:0000259" key="8">
    <source>
        <dbReference type="Pfam" id="PF15920"/>
    </source>
</evidence>
<keyword evidence="3" id="KW-0963">Cytoplasm</keyword>
<accession>A0A7J7J841</accession>
<dbReference type="Proteomes" id="UP000593567">
    <property type="component" value="Unassembled WGS sequence"/>
</dbReference>
<evidence type="ECO:0000256" key="1">
    <source>
        <dbReference type="ARBA" id="ARBA00004308"/>
    </source>
</evidence>
<dbReference type="EMBL" id="VXIV02002852">
    <property type="protein sequence ID" value="KAF6022429.1"/>
    <property type="molecule type" value="Genomic_DNA"/>
</dbReference>
<dbReference type="GO" id="GO:0012505">
    <property type="term" value="C:endomembrane system"/>
    <property type="evidence" value="ECO:0007669"/>
    <property type="project" value="UniProtKB-SubCell"/>
</dbReference>
<keyword evidence="4 6" id="KW-0175">Coiled coil</keyword>
<evidence type="ECO:0000256" key="6">
    <source>
        <dbReference type="SAM" id="Coils"/>
    </source>
</evidence>
<feature type="domain" description="JMY/WHAMM middle" evidence="7">
    <location>
        <begin position="117"/>
        <end position="381"/>
    </location>
</feature>
<evidence type="ECO:0000313" key="9">
    <source>
        <dbReference type="EMBL" id="KAF6022429.1"/>
    </source>
</evidence>
<keyword evidence="10" id="KW-1185">Reference proteome</keyword>